<dbReference type="OrthoDB" id="1716868at2"/>
<dbReference type="RefSeq" id="WP_015759398.1">
    <property type="nucleotide sequence ID" value="NC_013216.1"/>
</dbReference>
<keyword evidence="3" id="KW-1185">Reference proteome</keyword>
<dbReference type="PANTHER" id="PTHR37525:SF1">
    <property type="entry name" value="UPF0175 PROTEIN SSL1255"/>
    <property type="match status" value="1"/>
</dbReference>
<dbReference type="InterPro" id="IPR052264">
    <property type="entry name" value="UPF0175_domain"/>
</dbReference>
<gene>
    <name evidence="2" type="ordered locus">Dtox_4046</name>
</gene>
<dbReference type="InterPro" id="IPR005368">
    <property type="entry name" value="UPF0175"/>
</dbReference>
<dbReference type="Pfam" id="PF03683">
    <property type="entry name" value="UPF0175"/>
    <property type="match status" value="1"/>
</dbReference>
<name>C8VYK5_DESAS</name>
<protein>
    <submittedName>
        <fullName evidence="2">Uncharacterized protein</fullName>
    </submittedName>
</protein>
<dbReference type="eggNOG" id="COG2886">
    <property type="taxonomic scope" value="Bacteria"/>
</dbReference>
<proteinExistence type="inferred from homology"/>
<evidence type="ECO:0000313" key="2">
    <source>
        <dbReference type="EMBL" id="ACV64726.1"/>
    </source>
</evidence>
<dbReference type="KEGG" id="dae:Dtox_4046"/>
<dbReference type="HOGENOM" id="CLU_154570_4_1_9"/>
<dbReference type="STRING" id="485916.Dtox_4046"/>
<evidence type="ECO:0000256" key="1">
    <source>
        <dbReference type="ARBA" id="ARBA00005651"/>
    </source>
</evidence>
<reference evidence="2 3" key="1">
    <citation type="journal article" date="2009" name="Stand. Genomic Sci.">
        <title>Complete genome sequence of Desulfotomaculum acetoxidans type strain (5575).</title>
        <authorList>
            <person name="Spring S."/>
            <person name="Lapidus A."/>
            <person name="Schroder M."/>
            <person name="Gleim D."/>
            <person name="Sims D."/>
            <person name="Meincke L."/>
            <person name="Glavina Del Rio T."/>
            <person name="Tice H."/>
            <person name="Copeland A."/>
            <person name="Cheng J.F."/>
            <person name="Lucas S."/>
            <person name="Chen F."/>
            <person name="Nolan M."/>
            <person name="Bruce D."/>
            <person name="Goodwin L."/>
            <person name="Pitluck S."/>
            <person name="Ivanova N."/>
            <person name="Mavromatis K."/>
            <person name="Mikhailova N."/>
            <person name="Pati A."/>
            <person name="Chen A."/>
            <person name="Palaniappan K."/>
            <person name="Land M."/>
            <person name="Hauser L."/>
            <person name="Chang Y.J."/>
            <person name="Jeffries C.D."/>
            <person name="Chain P."/>
            <person name="Saunders E."/>
            <person name="Brettin T."/>
            <person name="Detter J.C."/>
            <person name="Goker M."/>
            <person name="Bristow J."/>
            <person name="Eisen J.A."/>
            <person name="Markowitz V."/>
            <person name="Hugenholtz P."/>
            <person name="Kyrpides N.C."/>
            <person name="Klenk H.P."/>
            <person name="Han C."/>
        </authorList>
    </citation>
    <scope>NUCLEOTIDE SEQUENCE [LARGE SCALE GENOMIC DNA]</scope>
    <source>
        <strain evidence="3">ATCC 49208 / DSM 771 / VKM B-1644</strain>
    </source>
</reference>
<dbReference type="AlphaFoldDB" id="C8VYK5"/>
<evidence type="ECO:0000313" key="3">
    <source>
        <dbReference type="Proteomes" id="UP000002217"/>
    </source>
</evidence>
<comment type="similarity">
    <text evidence="1">Belongs to the UPF0175 family.</text>
</comment>
<dbReference type="PANTHER" id="PTHR37525">
    <property type="entry name" value="UPF0175 PROTEIN SSL1255"/>
    <property type="match status" value="1"/>
</dbReference>
<organism evidence="2 3">
    <name type="scientific">Desulfofarcimen acetoxidans (strain ATCC 49208 / DSM 771 / KCTC 5769 / VKM B-1644 / 5575)</name>
    <name type="common">Desulfotomaculum acetoxidans</name>
    <dbReference type="NCBI Taxonomy" id="485916"/>
    <lineage>
        <taxon>Bacteria</taxon>
        <taxon>Bacillati</taxon>
        <taxon>Bacillota</taxon>
        <taxon>Clostridia</taxon>
        <taxon>Eubacteriales</taxon>
        <taxon>Peptococcaceae</taxon>
        <taxon>Desulfofarcimen</taxon>
    </lineage>
</organism>
<dbReference type="Proteomes" id="UP000002217">
    <property type="component" value="Chromosome"/>
</dbReference>
<accession>C8VYK5</accession>
<dbReference type="EMBL" id="CP001720">
    <property type="protein sequence ID" value="ACV64726.1"/>
    <property type="molecule type" value="Genomic_DNA"/>
</dbReference>
<sequence>MRMLNINIPISEEILFVLKKDEKSLQEEARKILALQFFKERKLSLGKAAELAGMDKNDFVILLGKNQIDIYQYTDKELEREFEAIDRFVEDFKNESGN</sequence>